<dbReference type="OrthoDB" id="9796628at2"/>
<gene>
    <name evidence="2" type="ORF">Poly30_19270</name>
</gene>
<name>A0A518EQQ1_9BACT</name>
<protein>
    <recommendedName>
        <fullName evidence="4">SprT-like family protein</fullName>
    </recommendedName>
</protein>
<evidence type="ECO:0008006" key="4">
    <source>
        <dbReference type="Google" id="ProtNLM"/>
    </source>
</evidence>
<feature type="region of interest" description="Disordered" evidence="1">
    <location>
        <begin position="260"/>
        <end position="312"/>
    </location>
</feature>
<proteinExistence type="predicted"/>
<accession>A0A518EQQ1</accession>
<keyword evidence="3" id="KW-1185">Reference proteome</keyword>
<reference evidence="2 3" key="1">
    <citation type="submission" date="2019-02" db="EMBL/GenBank/DDBJ databases">
        <title>Deep-cultivation of Planctomycetes and their phenomic and genomic characterization uncovers novel biology.</title>
        <authorList>
            <person name="Wiegand S."/>
            <person name="Jogler M."/>
            <person name="Boedeker C."/>
            <person name="Pinto D."/>
            <person name="Vollmers J."/>
            <person name="Rivas-Marin E."/>
            <person name="Kohn T."/>
            <person name="Peeters S.H."/>
            <person name="Heuer A."/>
            <person name="Rast P."/>
            <person name="Oberbeckmann S."/>
            <person name="Bunk B."/>
            <person name="Jeske O."/>
            <person name="Meyerdierks A."/>
            <person name="Storesund J.E."/>
            <person name="Kallscheuer N."/>
            <person name="Luecker S."/>
            <person name="Lage O.M."/>
            <person name="Pohl T."/>
            <person name="Merkel B.J."/>
            <person name="Hornburger P."/>
            <person name="Mueller R.-W."/>
            <person name="Bruemmer F."/>
            <person name="Labrenz M."/>
            <person name="Spormann A.M."/>
            <person name="Op den Camp H."/>
            <person name="Overmann J."/>
            <person name="Amann R."/>
            <person name="Jetten M.S.M."/>
            <person name="Mascher T."/>
            <person name="Medema M.H."/>
            <person name="Devos D.P."/>
            <person name="Kaster A.-K."/>
            <person name="Ovreas L."/>
            <person name="Rohde M."/>
            <person name="Galperin M.Y."/>
            <person name="Jogler C."/>
        </authorList>
    </citation>
    <scope>NUCLEOTIDE SEQUENCE [LARGE SCALE GENOMIC DNA]</scope>
    <source>
        <strain evidence="2 3">Poly30</strain>
    </source>
</reference>
<dbReference type="RefSeq" id="WP_145196581.1">
    <property type="nucleotide sequence ID" value="NZ_CP036434.1"/>
</dbReference>
<organism evidence="2 3">
    <name type="scientific">Saltatorellus ferox</name>
    <dbReference type="NCBI Taxonomy" id="2528018"/>
    <lineage>
        <taxon>Bacteria</taxon>
        <taxon>Pseudomonadati</taxon>
        <taxon>Planctomycetota</taxon>
        <taxon>Planctomycetia</taxon>
        <taxon>Planctomycetia incertae sedis</taxon>
        <taxon>Saltatorellus</taxon>
    </lineage>
</organism>
<feature type="compositionally biased region" description="Low complexity" evidence="1">
    <location>
        <begin position="281"/>
        <end position="299"/>
    </location>
</feature>
<evidence type="ECO:0000313" key="3">
    <source>
        <dbReference type="Proteomes" id="UP000320390"/>
    </source>
</evidence>
<dbReference type="AlphaFoldDB" id="A0A518EQQ1"/>
<evidence type="ECO:0000313" key="2">
    <source>
        <dbReference type="EMBL" id="QDV06418.1"/>
    </source>
</evidence>
<dbReference type="EMBL" id="CP036434">
    <property type="protein sequence ID" value="QDV06418.1"/>
    <property type="molecule type" value="Genomic_DNA"/>
</dbReference>
<evidence type="ECO:0000256" key="1">
    <source>
        <dbReference type="SAM" id="MobiDB-lite"/>
    </source>
</evidence>
<dbReference type="Proteomes" id="UP000320390">
    <property type="component" value="Chromosome"/>
</dbReference>
<sequence length="312" mass="35868">MDRSRSTDDRIWSVAQWEAFLEGRFDFPIRVIYGRSRSAPVQARALRASRRHGAARVIEGWELRLHHRFQSAPHEVRDALATWLRAGRRATKAGPVLDAWIHSEIASLPPRERRISLDDGGEAHDLRAIAEPLFETEFENDFEPANDVTRPRISWGRRALSRSRRSLRLGSFEPTSRIVRVHPVLDQEGVPEWFVRFVLKHEILHAVIETYRDRTGRWVHHGPEFRRREASWPEYEAALHWESKNLARLIRSAREGTKLRVRPEDLIDPDPQASSGPVELPAESPAEPPAADSPQASPDAFERARQPDLPFS</sequence>